<evidence type="ECO:0000313" key="2">
    <source>
        <dbReference type="EMBL" id="MBO1317246.1"/>
    </source>
</evidence>
<dbReference type="InterPro" id="IPR036761">
    <property type="entry name" value="TTHA0802/YceI-like_sf"/>
</dbReference>
<proteinExistence type="predicted"/>
<organism evidence="3 4">
    <name type="scientific">Acanthopleuribacter pedis</name>
    <dbReference type="NCBI Taxonomy" id="442870"/>
    <lineage>
        <taxon>Bacteria</taxon>
        <taxon>Pseudomonadati</taxon>
        <taxon>Acidobacteriota</taxon>
        <taxon>Holophagae</taxon>
        <taxon>Acanthopleuribacterales</taxon>
        <taxon>Acanthopleuribacteraceae</taxon>
        <taxon>Acanthopleuribacter</taxon>
    </lineage>
</organism>
<reference evidence="3" key="1">
    <citation type="submission" date="2021-03" db="EMBL/GenBank/DDBJ databases">
        <authorList>
            <person name="Wang G."/>
        </authorList>
    </citation>
    <scope>NUCLEOTIDE SEQUENCE</scope>
    <source>
        <strain evidence="3">KCTC 12899</strain>
    </source>
</reference>
<dbReference type="InterPro" id="IPR007372">
    <property type="entry name" value="Lipid/polyisoprenoid-bd_YceI"/>
</dbReference>
<gene>
    <name evidence="2" type="ORF">J3U88_02155</name>
    <name evidence="3" type="ORF">J3U88_08795</name>
</gene>
<dbReference type="RefSeq" id="WP_207856483.1">
    <property type="nucleotide sequence ID" value="NZ_JAFREP010000002.1"/>
</dbReference>
<evidence type="ECO:0000259" key="1">
    <source>
        <dbReference type="Pfam" id="PF04264"/>
    </source>
</evidence>
<evidence type="ECO:0000313" key="4">
    <source>
        <dbReference type="Proteomes" id="UP000664417"/>
    </source>
</evidence>
<dbReference type="SUPFAM" id="SSF101874">
    <property type="entry name" value="YceI-like"/>
    <property type="match status" value="1"/>
</dbReference>
<dbReference type="Gene3D" id="2.40.128.110">
    <property type="entry name" value="Lipid/polyisoprenoid-binding, YceI-like"/>
    <property type="match status" value="1"/>
</dbReference>
<feature type="domain" description="Lipid/polyisoprenoid-binding YceI-like" evidence="1">
    <location>
        <begin position="25"/>
        <end position="139"/>
    </location>
</feature>
<name>A0A8J7U3P4_9BACT</name>
<dbReference type="Proteomes" id="UP000664417">
    <property type="component" value="Unassembled WGS sequence"/>
</dbReference>
<protein>
    <submittedName>
        <fullName evidence="3">YceI family protein</fullName>
    </submittedName>
</protein>
<evidence type="ECO:0000313" key="3">
    <source>
        <dbReference type="EMBL" id="MBO1318553.1"/>
    </source>
</evidence>
<dbReference type="Pfam" id="PF04264">
    <property type="entry name" value="YceI"/>
    <property type="match status" value="1"/>
</dbReference>
<dbReference type="AlphaFoldDB" id="A0A8J7U3P4"/>
<comment type="caution">
    <text evidence="3">The sequence shown here is derived from an EMBL/GenBank/DDBJ whole genome shotgun (WGS) entry which is preliminary data.</text>
</comment>
<dbReference type="EMBL" id="JAFREP010000006">
    <property type="protein sequence ID" value="MBO1318553.1"/>
    <property type="molecule type" value="Genomic_DNA"/>
</dbReference>
<keyword evidence="4" id="KW-1185">Reference proteome</keyword>
<sequence length="191" mass="20467">MNPLNQRLFVATAFVLFSLPLCAGWKLDDGKVHFFSVKDNIAAVPGTFAVTGGAKDGSFEVVVNLDTLDTALPPRDTNIKTALFEVASFPKMVLKGAFPADQLPKTVGTTAMVDFKAKLHYRGLSPEITFPMLLIRTDAKTVQAVTPRPVAVGMADLGLTGAPLEAMMKLCAHQSILPIAFVSFSGTWQAN</sequence>
<dbReference type="EMBL" id="JAFREP010000002">
    <property type="protein sequence ID" value="MBO1317246.1"/>
    <property type="molecule type" value="Genomic_DNA"/>
</dbReference>
<accession>A0A8J7U3P4</accession>